<accession>Q89IZ9</accession>
<dbReference type="GO" id="GO:0020037">
    <property type="term" value="F:heme binding"/>
    <property type="evidence" value="ECO:0007669"/>
    <property type="project" value="InterPro"/>
</dbReference>
<dbReference type="STRING" id="224911.AAV28_24860"/>
<dbReference type="InterPro" id="IPR015943">
    <property type="entry name" value="WD40/YVTN_repeat-like_dom_sf"/>
</dbReference>
<evidence type="ECO:0000256" key="5">
    <source>
        <dbReference type="ARBA" id="ARBA00022737"/>
    </source>
</evidence>
<dbReference type="eggNOG" id="COG2319">
    <property type="taxonomic scope" value="Bacteria"/>
</dbReference>
<dbReference type="AlphaFoldDB" id="Q89IZ9"/>
<evidence type="ECO:0000256" key="9">
    <source>
        <dbReference type="PROSITE-ProRule" id="PRU00433"/>
    </source>
</evidence>
<reference evidence="13" key="1">
    <citation type="journal article" date="2002" name="DNA Res.">
        <title>Complete genomic sequence of nitrogen-fixing symbiotic bacterium Bradyrhizobium japonicum USDA110.</title>
        <authorList>
            <person name="Kaneko T."/>
            <person name="Nakamura Y."/>
            <person name="Sato S."/>
            <person name="Minamisawa K."/>
            <person name="Uchiumi T."/>
            <person name="Sasamoto S."/>
            <person name="Watanabe A."/>
            <person name="Idesawa K."/>
            <person name="Iriguchi M."/>
            <person name="Kawashima K."/>
            <person name="Kohara M."/>
            <person name="Matsumoto M."/>
            <person name="Shimpo S."/>
            <person name="Tsuruoka H."/>
            <person name="Wada T."/>
            <person name="Yamada M."/>
            <person name="Tabata S."/>
        </authorList>
    </citation>
    <scope>NUCLEOTIDE SEQUENCE [LARGE SCALE GENOMIC DNA]</scope>
    <source>
        <strain evidence="13">JCM 10833 / BCRC 13528 / IAM 13628 / NBRC 14792 / USDA 110</strain>
    </source>
</reference>
<dbReference type="EnsemblBacteria" id="BAC50750">
    <property type="protein sequence ID" value="BAC50750"/>
    <property type="gene ID" value="BAC50750"/>
</dbReference>
<feature type="repeat" description="WD" evidence="8">
    <location>
        <begin position="332"/>
        <end position="373"/>
    </location>
</feature>
<keyword evidence="3 9" id="KW-0349">Heme</keyword>
<dbReference type="PROSITE" id="PS51007">
    <property type="entry name" value="CYTC"/>
    <property type="match status" value="1"/>
</dbReference>
<dbReference type="EMBL" id="BA000040">
    <property type="protein sequence ID" value="BAC50750.1"/>
    <property type="molecule type" value="Genomic_DNA"/>
</dbReference>
<gene>
    <name evidence="12" type="ordered locus">bll5485</name>
</gene>
<dbReference type="CDD" id="cd00200">
    <property type="entry name" value="WD40"/>
    <property type="match status" value="1"/>
</dbReference>
<dbReference type="InParanoid" id="Q89IZ9"/>
<dbReference type="KEGG" id="bja:bll5485"/>
<dbReference type="SMART" id="SM00320">
    <property type="entry name" value="WD40"/>
    <property type="match status" value="7"/>
</dbReference>
<evidence type="ECO:0000256" key="1">
    <source>
        <dbReference type="ARBA" id="ARBA00022448"/>
    </source>
</evidence>
<dbReference type="eggNOG" id="COG3474">
    <property type="taxonomic scope" value="Bacteria"/>
</dbReference>
<evidence type="ECO:0000313" key="13">
    <source>
        <dbReference type="Proteomes" id="UP000002526"/>
    </source>
</evidence>
<dbReference type="Gene3D" id="2.130.10.10">
    <property type="entry name" value="YVTN repeat-like/Quinoprotein amine dehydrogenase"/>
    <property type="match status" value="2"/>
</dbReference>
<keyword evidence="7 9" id="KW-0408">Iron</keyword>
<dbReference type="InterPro" id="IPR001680">
    <property type="entry name" value="WD40_rpt"/>
</dbReference>
<dbReference type="OrthoDB" id="9805828at2"/>
<keyword evidence="4 9" id="KW-0479">Metal-binding</keyword>
<dbReference type="InterPro" id="IPR002327">
    <property type="entry name" value="Cyt_c_1A/1B"/>
</dbReference>
<feature type="repeat" description="WD" evidence="8">
    <location>
        <begin position="128"/>
        <end position="158"/>
    </location>
</feature>
<proteinExistence type="predicted"/>
<dbReference type="GO" id="GO:0009055">
    <property type="term" value="F:electron transfer activity"/>
    <property type="evidence" value="ECO:0007669"/>
    <property type="project" value="InterPro"/>
</dbReference>
<name>Q89IZ9_BRADU</name>
<keyword evidence="1" id="KW-0813">Transport</keyword>
<dbReference type="PROSITE" id="PS50294">
    <property type="entry name" value="WD_REPEATS_REGION"/>
    <property type="match status" value="3"/>
</dbReference>
<dbReference type="PhylomeDB" id="Q89IZ9"/>
<feature type="domain" description="Cytochrome c" evidence="11">
    <location>
        <begin position="386"/>
        <end position="487"/>
    </location>
</feature>
<protein>
    <submittedName>
        <fullName evidence="12">Bll5485 protein</fullName>
    </submittedName>
</protein>
<dbReference type="Pfam" id="PF00034">
    <property type="entry name" value="Cytochrom_C"/>
    <property type="match status" value="1"/>
</dbReference>
<dbReference type="PROSITE" id="PS50082">
    <property type="entry name" value="WD_REPEATS_2"/>
    <property type="match status" value="5"/>
</dbReference>
<evidence type="ECO:0000256" key="3">
    <source>
        <dbReference type="ARBA" id="ARBA00022617"/>
    </source>
</evidence>
<feature type="compositionally biased region" description="Basic and acidic residues" evidence="10">
    <location>
        <begin position="22"/>
        <end position="33"/>
    </location>
</feature>
<evidence type="ECO:0000256" key="10">
    <source>
        <dbReference type="SAM" id="MobiDB-lite"/>
    </source>
</evidence>
<organism evidence="12 13">
    <name type="scientific">Bradyrhizobium diazoefficiens (strain JCM 10833 / BCRC 13528 / IAM 13628 / NBRC 14792 / USDA 110)</name>
    <dbReference type="NCBI Taxonomy" id="224911"/>
    <lineage>
        <taxon>Bacteria</taxon>
        <taxon>Pseudomonadati</taxon>
        <taxon>Pseudomonadota</taxon>
        <taxon>Alphaproteobacteria</taxon>
        <taxon>Hyphomicrobiales</taxon>
        <taxon>Nitrobacteraceae</taxon>
        <taxon>Bradyrhizobium</taxon>
    </lineage>
</organism>
<dbReference type="InterPro" id="IPR036909">
    <property type="entry name" value="Cyt_c-like_dom_sf"/>
</dbReference>
<dbReference type="PANTHER" id="PTHR22847">
    <property type="entry name" value="WD40 REPEAT PROTEIN"/>
    <property type="match status" value="1"/>
</dbReference>
<dbReference type="PATRIC" id="fig|224911.5.peg.5581"/>
<evidence type="ECO:0000256" key="2">
    <source>
        <dbReference type="ARBA" id="ARBA00022574"/>
    </source>
</evidence>
<keyword evidence="2 8" id="KW-0853">WD repeat</keyword>
<feature type="repeat" description="WD" evidence="8">
    <location>
        <begin position="169"/>
        <end position="199"/>
    </location>
</feature>
<evidence type="ECO:0000313" key="12">
    <source>
        <dbReference type="EMBL" id="BAC50750.1"/>
    </source>
</evidence>
<evidence type="ECO:0000259" key="11">
    <source>
        <dbReference type="PROSITE" id="PS51007"/>
    </source>
</evidence>
<dbReference type="SUPFAM" id="SSF50978">
    <property type="entry name" value="WD40 repeat-like"/>
    <property type="match status" value="1"/>
</dbReference>
<feature type="repeat" description="WD" evidence="8">
    <location>
        <begin position="210"/>
        <end position="251"/>
    </location>
</feature>
<dbReference type="SUPFAM" id="SSF46626">
    <property type="entry name" value="Cytochrome c"/>
    <property type="match status" value="1"/>
</dbReference>
<dbReference type="HOGENOM" id="CLU_640729_0_0_5"/>
<dbReference type="Gene3D" id="1.10.760.10">
    <property type="entry name" value="Cytochrome c-like domain"/>
    <property type="match status" value="1"/>
</dbReference>
<dbReference type="Pfam" id="PF00400">
    <property type="entry name" value="WD40"/>
    <property type="match status" value="7"/>
</dbReference>
<evidence type="ECO:0000256" key="8">
    <source>
        <dbReference type="PROSITE-ProRule" id="PRU00221"/>
    </source>
</evidence>
<dbReference type="PANTHER" id="PTHR22847:SF637">
    <property type="entry name" value="WD REPEAT DOMAIN 5B"/>
    <property type="match status" value="1"/>
</dbReference>
<keyword evidence="13" id="KW-1185">Reference proteome</keyword>
<keyword evidence="5" id="KW-0677">Repeat</keyword>
<dbReference type="PRINTS" id="PR00604">
    <property type="entry name" value="CYTCHRMECIAB"/>
</dbReference>
<evidence type="ECO:0000256" key="4">
    <source>
        <dbReference type="ARBA" id="ARBA00022723"/>
    </source>
</evidence>
<dbReference type="InterPro" id="IPR036322">
    <property type="entry name" value="WD40_repeat_dom_sf"/>
</dbReference>
<dbReference type="InterPro" id="IPR009056">
    <property type="entry name" value="Cyt_c-like_dom"/>
</dbReference>
<dbReference type="GO" id="GO:0046872">
    <property type="term" value="F:metal ion binding"/>
    <property type="evidence" value="ECO:0007669"/>
    <property type="project" value="UniProtKB-KW"/>
</dbReference>
<evidence type="ECO:0000256" key="7">
    <source>
        <dbReference type="ARBA" id="ARBA00023004"/>
    </source>
</evidence>
<feature type="repeat" description="WD" evidence="8">
    <location>
        <begin position="86"/>
        <end position="127"/>
    </location>
</feature>
<sequence length="489" mass="50987">MGALLPRGQASRPRTRHGRSPQNDRRQEARDVTGRHLAMVQRPGKMARWVLCCECLRRPMDLTLRLATALLTASLLLPLRPAQAQLAGHGGPVRAIAVSSDGKTVLSGSFDTAAIRWSLATESAEQVLRFHSGAVNAAAFLGDGRMATAGADGQIAIWTAGGLQPDQVLEGHTGPIVGLVVSPDTSKLASASWDHTVRISSLSDGGTRVLQGHSQSVNGVAFAPDGKSLVSVGYDLTVRIWPLAGGSPEIVVMPAPLNAVAISPDGEIVTGAADGKLRMMTADGKENGEVMAGARPIVALAISQDGALIATGAIDGTVAIVDRKARSVMRTLAGLGAPVWSVAFLPDGATLLTGGADGKIRRWNALTGAAIGSNVLGTPADPLAAYVGDHGAEMFRACVACHTLSENEVQRAGPTLAGLFGRKIASLPGYRFTDALKAMDIVWTPETVSKLFEIGPNAYTPGTKMPEQRIGSAEDRRALTDFLARATSK</sequence>
<feature type="region of interest" description="Disordered" evidence="10">
    <location>
        <begin position="1"/>
        <end position="33"/>
    </location>
</feature>
<evidence type="ECO:0000256" key="6">
    <source>
        <dbReference type="ARBA" id="ARBA00022982"/>
    </source>
</evidence>
<dbReference type="Proteomes" id="UP000002526">
    <property type="component" value="Chromosome"/>
</dbReference>
<keyword evidence="6" id="KW-0249">Electron transport</keyword>